<accession>A0A6A6IES3</accession>
<proteinExistence type="predicted"/>
<dbReference type="Pfam" id="PF11905">
    <property type="entry name" value="DUF3425"/>
    <property type="match status" value="1"/>
</dbReference>
<dbReference type="Proteomes" id="UP000800094">
    <property type="component" value="Unassembled WGS sequence"/>
</dbReference>
<dbReference type="PANTHER" id="PTHR38116:SF8">
    <property type="entry name" value="BZIP DOMAIN-CONTAINING PROTEIN"/>
    <property type="match status" value="1"/>
</dbReference>
<dbReference type="InterPro" id="IPR021833">
    <property type="entry name" value="DUF3425"/>
</dbReference>
<evidence type="ECO:0000256" key="1">
    <source>
        <dbReference type="SAM" id="MobiDB-lite"/>
    </source>
</evidence>
<evidence type="ECO:0000259" key="2">
    <source>
        <dbReference type="PROSITE" id="PS00036"/>
    </source>
</evidence>
<gene>
    <name evidence="3" type="ORF">BU26DRAFT_325643</name>
</gene>
<organism evidence="3 4">
    <name type="scientific">Trematosphaeria pertusa</name>
    <dbReference type="NCBI Taxonomy" id="390896"/>
    <lineage>
        <taxon>Eukaryota</taxon>
        <taxon>Fungi</taxon>
        <taxon>Dikarya</taxon>
        <taxon>Ascomycota</taxon>
        <taxon>Pezizomycotina</taxon>
        <taxon>Dothideomycetes</taxon>
        <taxon>Pleosporomycetidae</taxon>
        <taxon>Pleosporales</taxon>
        <taxon>Massarineae</taxon>
        <taxon>Trematosphaeriaceae</taxon>
        <taxon>Trematosphaeria</taxon>
    </lineage>
</organism>
<dbReference type="EMBL" id="ML987196">
    <property type="protein sequence ID" value="KAF2248013.1"/>
    <property type="molecule type" value="Genomic_DNA"/>
</dbReference>
<dbReference type="SUPFAM" id="SSF57959">
    <property type="entry name" value="Leucine zipper domain"/>
    <property type="match status" value="1"/>
</dbReference>
<evidence type="ECO:0000313" key="4">
    <source>
        <dbReference type="Proteomes" id="UP000800094"/>
    </source>
</evidence>
<dbReference type="InterPro" id="IPR004827">
    <property type="entry name" value="bZIP"/>
</dbReference>
<name>A0A6A6IES3_9PLEO</name>
<dbReference type="OrthoDB" id="5973539at2759"/>
<dbReference type="PROSITE" id="PS00036">
    <property type="entry name" value="BZIP_BASIC"/>
    <property type="match status" value="1"/>
</dbReference>
<keyword evidence="4" id="KW-1185">Reference proteome</keyword>
<dbReference type="GO" id="GO:0003700">
    <property type="term" value="F:DNA-binding transcription factor activity"/>
    <property type="evidence" value="ECO:0007669"/>
    <property type="project" value="InterPro"/>
</dbReference>
<reference evidence="3" key="1">
    <citation type="journal article" date="2020" name="Stud. Mycol.">
        <title>101 Dothideomycetes genomes: a test case for predicting lifestyles and emergence of pathogens.</title>
        <authorList>
            <person name="Haridas S."/>
            <person name="Albert R."/>
            <person name="Binder M."/>
            <person name="Bloem J."/>
            <person name="Labutti K."/>
            <person name="Salamov A."/>
            <person name="Andreopoulos B."/>
            <person name="Baker S."/>
            <person name="Barry K."/>
            <person name="Bills G."/>
            <person name="Bluhm B."/>
            <person name="Cannon C."/>
            <person name="Castanera R."/>
            <person name="Culley D."/>
            <person name="Daum C."/>
            <person name="Ezra D."/>
            <person name="Gonzalez J."/>
            <person name="Henrissat B."/>
            <person name="Kuo A."/>
            <person name="Liang C."/>
            <person name="Lipzen A."/>
            <person name="Lutzoni F."/>
            <person name="Magnuson J."/>
            <person name="Mondo S."/>
            <person name="Nolan M."/>
            <person name="Ohm R."/>
            <person name="Pangilinan J."/>
            <person name="Park H.-J."/>
            <person name="Ramirez L."/>
            <person name="Alfaro M."/>
            <person name="Sun H."/>
            <person name="Tritt A."/>
            <person name="Yoshinaga Y."/>
            <person name="Zwiers L.-H."/>
            <person name="Turgeon B."/>
            <person name="Goodwin S."/>
            <person name="Spatafora J."/>
            <person name="Crous P."/>
            <person name="Grigoriev I."/>
        </authorList>
    </citation>
    <scope>NUCLEOTIDE SEQUENCE</scope>
    <source>
        <strain evidence="3">CBS 122368</strain>
    </source>
</reference>
<dbReference type="PANTHER" id="PTHR38116">
    <property type="entry name" value="CHROMOSOME 7, WHOLE GENOME SHOTGUN SEQUENCE"/>
    <property type="match status" value="1"/>
</dbReference>
<dbReference type="AlphaFoldDB" id="A0A6A6IES3"/>
<dbReference type="GeneID" id="54575451"/>
<dbReference type="Gene3D" id="1.20.5.170">
    <property type="match status" value="1"/>
</dbReference>
<protein>
    <recommendedName>
        <fullName evidence="2">BZIP domain-containing protein</fullName>
    </recommendedName>
</protein>
<dbReference type="RefSeq" id="XP_033683017.1">
    <property type="nucleotide sequence ID" value="XM_033822121.1"/>
</dbReference>
<evidence type="ECO:0000313" key="3">
    <source>
        <dbReference type="EMBL" id="KAF2248013.1"/>
    </source>
</evidence>
<sequence length="392" mass="44748">MKMDATALANRKAPYKRKMTEKRRVQNRTAQRTYRARRRDRIAHLEKAVAASDEQSAEDETSIRETVAAPYDASSAPNDENVHARHAVAQVLNSPTTTDSETSETEAVTELKRILEVGEDEGADGLIDFAIREKPNLSAIVLAGLCALRSKESQETATTELPNSSMKSHQTHNDDVFPPLAFRVSLDIPSLLNRNPEITDMWLERTCNGRLTIPLSFSLHSDPSFLPDPLADGIFLRAEAMMEVCYQNCRALGLTFQEACRHTCPSPWHHPILTPSAIIALKNIPPDLYPTPAQLRYPHHPFIDFFPFPWFRERAVMLASLEPPAYDRWELKADIFSGGMVCWRSRAGWEGQSWDRRSWEVQPWFLKKWGWLVEEQGRVGQQSRWWRALRGE</sequence>
<feature type="region of interest" description="Disordered" evidence="1">
    <location>
        <begin position="1"/>
        <end position="40"/>
    </location>
</feature>
<dbReference type="InterPro" id="IPR046347">
    <property type="entry name" value="bZIP_sf"/>
</dbReference>
<feature type="domain" description="BZIP" evidence="2">
    <location>
        <begin position="22"/>
        <end position="37"/>
    </location>
</feature>